<feature type="transmembrane region" description="Helical" evidence="1">
    <location>
        <begin position="20"/>
        <end position="38"/>
    </location>
</feature>
<evidence type="ECO:0000256" key="1">
    <source>
        <dbReference type="SAM" id="Phobius"/>
    </source>
</evidence>
<proteinExistence type="predicted"/>
<dbReference type="EMBL" id="CP136862">
    <property type="protein sequence ID" value="WOJ88441.1"/>
    <property type="molecule type" value="Genomic_DNA"/>
</dbReference>
<keyword evidence="1" id="KW-0472">Membrane</keyword>
<evidence type="ECO:0000313" key="2">
    <source>
        <dbReference type="EMBL" id="WOJ88441.1"/>
    </source>
</evidence>
<reference evidence="2 3" key="1">
    <citation type="submission" date="2023-10" db="EMBL/GenBank/DDBJ databases">
        <title>Novel methanotroph of the genus Methylocapsa from a subarctic wetland.</title>
        <authorList>
            <person name="Belova S.E."/>
            <person name="Oshkin I.Y."/>
            <person name="Miroshnikov K."/>
            <person name="Dedysh S.N."/>
        </authorList>
    </citation>
    <scope>NUCLEOTIDE SEQUENCE [LARGE SCALE GENOMIC DNA]</scope>
    <source>
        <strain evidence="2 3">RX1</strain>
    </source>
</reference>
<accession>A0ABZ0HR82</accession>
<feature type="transmembrane region" description="Helical" evidence="1">
    <location>
        <begin position="102"/>
        <end position="119"/>
    </location>
</feature>
<name>A0ABZ0HR82_9HYPH</name>
<keyword evidence="3" id="KW-1185">Reference proteome</keyword>
<feature type="transmembrane region" description="Helical" evidence="1">
    <location>
        <begin position="76"/>
        <end position="96"/>
    </location>
</feature>
<sequence>MLSHASILRRKNTDKVEGMASWLILGGFLPLDVAASLQEPQGFNIEAALIPERFPYVWVIAMGIASLLVKRASTPWRFIVALGVIGFLTAAAMDLIHSEFGGLLWPIAALLVVLKQYHYDTKSQKRQIMDN</sequence>
<dbReference type="RefSeq" id="WP_407337877.1">
    <property type="nucleotide sequence ID" value="NZ_CP136862.1"/>
</dbReference>
<gene>
    <name evidence="2" type="ORF">RZS28_11435</name>
</gene>
<dbReference type="Proteomes" id="UP001626536">
    <property type="component" value="Chromosome"/>
</dbReference>
<protein>
    <submittedName>
        <fullName evidence="2">Uncharacterized protein</fullName>
    </submittedName>
</protein>
<keyword evidence="1" id="KW-0812">Transmembrane</keyword>
<keyword evidence="1" id="KW-1133">Transmembrane helix</keyword>
<feature type="transmembrane region" description="Helical" evidence="1">
    <location>
        <begin position="53"/>
        <end position="69"/>
    </location>
</feature>
<organism evidence="2 3">
    <name type="scientific">Methylocapsa polymorpha</name>
    <dbReference type="NCBI Taxonomy" id="3080828"/>
    <lineage>
        <taxon>Bacteria</taxon>
        <taxon>Pseudomonadati</taxon>
        <taxon>Pseudomonadota</taxon>
        <taxon>Alphaproteobacteria</taxon>
        <taxon>Hyphomicrobiales</taxon>
        <taxon>Beijerinckiaceae</taxon>
        <taxon>Methylocapsa</taxon>
    </lineage>
</organism>
<evidence type="ECO:0000313" key="3">
    <source>
        <dbReference type="Proteomes" id="UP001626536"/>
    </source>
</evidence>